<dbReference type="Proteomes" id="UP000193907">
    <property type="component" value="Unassembled WGS sequence"/>
</dbReference>
<evidence type="ECO:0000313" key="3">
    <source>
        <dbReference type="Proteomes" id="UP000193907"/>
    </source>
</evidence>
<dbReference type="STRING" id="28045.AWB95_02960"/>
<accession>A0A1X1RVR1</accession>
<dbReference type="Proteomes" id="UP000230971">
    <property type="component" value="Unassembled WGS sequence"/>
</dbReference>
<gene>
    <name evidence="1" type="ORF">AWB95_02960</name>
    <name evidence="2" type="ORF">CQY23_00385</name>
</gene>
<dbReference type="Pfam" id="PF19686">
    <property type="entry name" value="DUF6188"/>
    <property type="match status" value="1"/>
</dbReference>
<dbReference type="EMBL" id="PDKV01000001">
    <property type="protein sequence ID" value="PIB80757.1"/>
    <property type="molecule type" value="Genomic_DNA"/>
</dbReference>
<dbReference type="InterPro" id="IPR046179">
    <property type="entry name" value="DUF6188"/>
</dbReference>
<dbReference type="AlphaFoldDB" id="A0A1X1RVR1"/>
<evidence type="ECO:0000313" key="4">
    <source>
        <dbReference type="Proteomes" id="UP000230971"/>
    </source>
</evidence>
<keyword evidence="3" id="KW-1185">Reference proteome</keyword>
<evidence type="ECO:0000313" key="1">
    <source>
        <dbReference type="EMBL" id="ORV18463.1"/>
    </source>
</evidence>
<proteinExistence type="predicted"/>
<comment type="caution">
    <text evidence="1">The sequence shown here is derived from an EMBL/GenBank/DDBJ whole genome shotgun (WGS) entry which is preliminary data.</text>
</comment>
<dbReference type="OrthoDB" id="5146786at2"/>
<dbReference type="EMBL" id="LQOM01000014">
    <property type="protein sequence ID" value="ORV18463.1"/>
    <property type="molecule type" value="Genomic_DNA"/>
</dbReference>
<organism evidence="1 3">
    <name type="scientific">Mycobacterium celatum</name>
    <dbReference type="NCBI Taxonomy" id="28045"/>
    <lineage>
        <taxon>Bacteria</taxon>
        <taxon>Bacillati</taxon>
        <taxon>Actinomycetota</taxon>
        <taxon>Actinomycetes</taxon>
        <taxon>Mycobacteriales</taxon>
        <taxon>Mycobacteriaceae</taxon>
        <taxon>Mycobacterium</taxon>
    </lineage>
</organism>
<reference evidence="1 3" key="1">
    <citation type="submission" date="2016-01" db="EMBL/GenBank/DDBJ databases">
        <title>The new phylogeny of the genus Mycobacterium.</title>
        <authorList>
            <person name="Tarcisio F."/>
            <person name="Conor M."/>
            <person name="Antonella G."/>
            <person name="Elisabetta G."/>
            <person name="Giulia F.S."/>
            <person name="Sara T."/>
            <person name="Anna F."/>
            <person name="Clotilde B."/>
            <person name="Roberto B."/>
            <person name="Veronica D.S."/>
            <person name="Fabio R."/>
            <person name="Monica P."/>
            <person name="Olivier J."/>
            <person name="Enrico T."/>
            <person name="Nicola S."/>
        </authorList>
    </citation>
    <scope>NUCLEOTIDE SEQUENCE [LARGE SCALE GENOMIC DNA]</scope>
    <source>
        <strain evidence="1 3">DSM 44243</strain>
    </source>
</reference>
<sequence>MTDQKLIEHWIQGCMVQRIMFRDGLVLNLEDYNELVISAPLRLTLPATPTAPSGVVFIDPNDPAEQERPLFDFAGATCTEVRWDDAGDLHLEFSDGHQIDVSPDENVTAWELYGKYHGYAACLAGGKVRVVRHDMPENFDDQ</sequence>
<reference evidence="2 4" key="2">
    <citation type="journal article" date="2017" name="Infect. Genet. Evol.">
        <title>The new phylogeny of the genus Mycobacterium: The old and the news.</title>
        <authorList>
            <person name="Tortoli E."/>
            <person name="Fedrizzi T."/>
            <person name="Meehan C.J."/>
            <person name="Trovato A."/>
            <person name="Grottola A."/>
            <person name="Giacobazzi E."/>
            <person name="Serpini G.F."/>
            <person name="Tagliazucchi S."/>
            <person name="Fabio A."/>
            <person name="Bettua C."/>
            <person name="Bertorelli R."/>
            <person name="Frascaro F."/>
            <person name="De Sanctis V."/>
            <person name="Pecorari M."/>
            <person name="Jousson O."/>
            <person name="Segata N."/>
            <person name="Cirillo D.M."/>
        </authorList>
    </citation>
    <scope>NUCLEOTIDE SEQUENCE [LARGE SCALE GENOMIC DNA]</scope>
    <source>
        <strain evidence="2 4">NCTC 12882</strain>
    </source>
</reference>
<protein>
    <submittedName>
        <fullName evidence="1">Uncharacterized protein</fullName>
    </submittedName>
</protein>
<dbReference type="RefSeq" id="WP_062541007.1">
    <property type="nucleotide sequence ID" value="NZ_BBUN01000307.1"/>
</dbReference>
<evidence type="ECO:0000313" key="2">
    <source>
        <dbReference type="EMBL" id="PIB80757.1"/>
    </source>
</evidence>
<name>A0A1X1RVR1_MYCCE</name>